<comment type="caution">
    <text evidence="16">The sequence shown here is derived from an EMBL/GenBank/DDBJ whole genome shotgun (WGS) entry which is preliminary data.</text>
</comment>
<dbReference type="InterPro" id="IPR007708">
    <property type="entry name" value="DBR1_C"/>
</dbReference>
<organism evidence="16 18">
    <name type="scientific">Adineta ricciae</name>
    <name type="common">Rotifer</name>
    <dbReference type="NCBI Taxonomy" id="249248"/>
    <lineage>
        <taxon>Eukaryota</taxon>
        <taxon>Metazoa</taxon>
        <taxon>Spiralia</taxon>
        <taxon>Gnathifera</taxon>
        <taxon>Rotifera</taxon>
        <taxon>Eurotatoria</taxon>
        <taxon>Bdelloidea</taxon>
        <taxon>Adinetida</taxon>
        <taxon>Adinetidae</taxon>
        <taxon>Adineta</taxon>
    </lineage>
</organism>
<evidence type="ECO:0000256" key="9">
    <source>
        <dbReference type="ARBA" id="ARBA00022833"/>
    </source>
</evidence>
<dbReference type="EMBL" id="CAJNOR010000214">
    <property type="protein sequence ID" value="CAF0842611.1"/>
    <property type="molecule type" value="Genomic_DNA"/>
</dbReference>
<keyword evidence="13" id="KW-0863">Zinc-finger</keyword>
<feature type="region of interest" description="Disordered" evidence="14">
    <location>
        <begin position="1"/>
        <end position="42"/>
    </location>
</feature>
<dbReference type="FunFam" id="3.60.21.10:FF:000035">
    <property type="entry name" value="Lariat debranching enzyme"/>
    <property type="match status" value="1"/>
</dbReference>
<comment type="subcellular location">
    <subcellularLocation>
        <location evidence="4">Nucleus</location>
    </subcellularLocation>
</comment>
<dbReference type="PANTHER" id="PTHR12849:SF0">
    <property type="entry name" value="LARIAT DEBRANCHING ENZYME"/>
    <property type="match status" value="1"/>
</dbReference>
<evidence type="ECO:0000256" key="11">
    <source>
        <dbReference type="ARBA" id="ARBA00023211"/>
    </source>
</evidence>
<gene>
    <name evidence="17" type="ORF">EDS130_LOCUS17002</name>
    <name evidence="16" type="ORF">XAT740_LOCUS5052</name>
</gene>
<dbReference type="InterPro" id="IPR001878">
    <property type="entry name" value="Znf_CCHC"/>
</dbReference>
<keyword evidence="9" id="KW-0862">Zinc</keyword>
<evidence type="ECO:0000256" key="3">
    <source>
        <dbReference type="ARBA" id="ARBA00001954"/>
    </source>
</evidence>
<evidence type="ECO:0000256" key="14">
    <source>
        <dbReference type="SAM" id="MobiDB-lite"/>
    </source>
</evidence>
<dbReference type="PROSITE" id="PS50158">
    <property type="entry name" value="ZF_CCHC"/>
    <property type="match status" value="3"/>
</dbReference>
<dbReference type="AlphaFoldDB" id="A0A813VAS7"/>
<keyword evidence="6" id="KW-0507">mRNA processing</keyword>
<dbReference type="InterPro" id="IPR004843">
    <property type="entry name" value="Calcineurin-like_PHP"/>
</dbReference>
<dbReference type="SUPFAM" id="SSF56300">
    <property type="entry name" value="Metallo-dependent phosphatases"/>
    <property type="match status" value="1"/>
</dbReference>
<keyword evidence="10" id="KW-0408">Iron</keyword>
<comment type="cofactor">
    <cofactor evidence="3">
        <name>Fe(2+)</name>
        <dbReference type="ChEBI" id="CHEBI:29033"/>
    </cofactor>
</comment>
<feature type="domain" description="CCHC-type" evidence="15">
    <location>
        <begin position="52"/>
        <end position="65"/>
    </location>
</feature>
<dbReference type="EMBL" id="CAJNOJ010000075">
    <property type="protein sequence ID" value="CAF1042574.1"/>
    <property type="molecule type" value="Genomic_DNA"/>
</dbReference>
<evidence type="ECO:0000256" key="1">
    <source>
        <dbReference type="ARBA" id="ARBA00001936"/>
    </source>
</evidence>
<dbReference type="PANTHER" id="PTHR12849">
    <property type="entry name" value="RNA LARIAT DEBRANCHING ENZYME"/>
    <property type="match status" value="1"/>
</dbReference>
<comment type="cofactor">
    <cofactor evidence="2">
        <name>Zn(2+)</name>
        <dbReference type="ChEBI" id="CHEBI:29105"/>
    </cofactor>
</comment>
<dbReference type="GO" id="GO:0000398">
    <property type="term" value="P:mRNA splicing, via spliceosome"/>
    <property type="evidence" value="ECO:0007669"/>
    <property type="project" value="TreeGrafter"/>
</dbReference>
<dbReference type="SMART" id="SM00343">
    <property type="entry name" value="ZnF_C2HC"/>
    <property type="match status" value="4"/>
</dbReference>
<evidence type="ECO:0000256" key="7">
    <source>
        <dbReference type="ARBA" id="ARBA00022723"/>
    </source>
</evidence>
<dbReference type="InterPro" id="IPR036875">
    <property type="entry name" value="Znf_CCHC_sf"/>
</dbReference>
<feature type="domain" description="CCHC-type" evidence="15">
    <location>
        <begin position="109"/>
        <end position="124"/>
    </location>
</feature>
<evidence type="ECO:0000256" key="2">
    <source>
        <dbReference type="ARBA" id="ARBA00001947"/>
    </source>
</evidence>
<evidence type="ECO:0000256" key="4">
    <source>
        <dbReference type="ARBA" id="ARBA00004123"/>
    </source>
</evidence>
<feature type="domain" description="CCHC-type" evidence="15">
    <location>
        <begin position="136"/>
        <end position="150"/>
    </location>
</feature>
<feature type="compositionally biased region" description="Basic and acidic residues" evidence="14">
    <location>
        <begin position="22"/>
        <end position="40"/>
    </location>
</feature>
<dbReference type="GO" id="GO:0005634">
    <property type="term" value="C:nucleus"/>
    <property type="evidence" value="ECO:0007669"/>
    <property type="project" value="UniProtKB-SubCell"/>
</dbReference>
<proteinExistence type="inferred from homology"/>
<dbReference type="GO" id="GO:0008419">
    <property type="term" value="F:RNA lariat debranching enzyme activity"/>
    <property type="evidence" value="ECO:0007669"/>
    <property type="project" value="TreeGrafter"/>
</dbReference>
<evidence type="ECO:0000256" key="5">
    <source>
        <dbReference type="ARBA" id="ARBA00006045"/>
    </source>
</evidence>
<dbReference type="Gene3D" id="3.60.21.10">
    <property type="match status" value="1"/>
</dbReference>
<dbReference type="SMART" id="SM01124">
    <property type="entry name" value="DBR1"/>
    <property type="match status" value="1"/>
</dbReference>
<comment type="similarity">
    <text evidence="5">Belongs to the lariat debranching enzyme family.</text>
</comment>
<dbReference type="GO" id="GO:0008270">
    <property type="term" value="F:zinc ion binding"/>
    <property type="evidence" value="ECO:0007669"/>
    <property type="project" value="UniProtKB-KW"/>
</dbReference>
<dbReference type="Gene3D" id="4.10.60.10">
    <property type="entry name" value="Zinc finger, CCHC-type"/>
    <property type="match status" value="2"/>
</dbReference>
<dbReference type="Proteomes" id="UP000663828">
    <property type="component" value="Unassembled WGS sequence"/>
</dbReference>
<dbReference type="SUPFAM" id="SSF57756">
    <property type="entry name" value="Retrovirus zinc finger-like domains"/>
    <property type="match status" value="2"/>
</dbReference>
<evidence type="ECO:0000256" key="13">
    <source>
        <dbReference type="PROSITE-ProRule" id="PRU00047"/>
    </source>
</evidence>
<comment type="cofactor">
    <cofactor evidence="1">
        <name>Mn(2+)</name>
        <dbReference type="ChEBI" id="CHEBI:29035"/>
    </cofactor>
</comment>
<keyword evidence="11" id="KW-0464">Manganese</keyword>
<dbReference type="Pfam" id="PF00098">
    <property type="entry name" value="zf-CCHC"/>
    <property type="match status" value="2"/>
</dbReference>
<accession>A0A813VAS7</accession>
<feature type="compositionally biased region" description="Basic residues" evidence="14">
    <location>
        <begin position="1"/>
        <end position="12"/>
    </location>
</feature>
<dbReference type="InterPro" id="IPR029052">
    <property type="entry name" value="Metallo-depent_PP-like"/>
</dbReference>
<evidence type="ECO:0000313" key="18">
    <source>
        <dbReference type="Proteomes" id="UP000663828"/>
    </source>
</evidence>
<evidence type="ECO:0000256" key="10">
    <source>
        <dbReference type="ARBA" id="ARBA00023004"/>
    </source>
</evidence>
<dbReference type="InterPro" id="IPR041816">
    <property type="entry name" value="Dbr1_N"/>
</dbReference>
<sequence>MTRFARHKKARKPIGEDATSWEDMKETMTAGDKRKEEKRLEKKRKRELKKICFRCRTPGHSMNECTAEVADEQKKKREVKTGICYKCGSTEHRLQQCTVKGDSFAYATCFVCGKQGHWSRLCPDNPNGLYPNGGCCNECGSKQHFKRDCPTLMKKQGIDDQELPCLTPTTNNIDDNVESSKEKTIINKMKIAIEGCCHGELDRIYETINQIETERQIKIDLLLICGDFQSVRNEHDLQSMAVPPKYRSMQDFWRYYSGEKRAPVLTIFIGGNHEASDFLVELPYGGWVAPNIYYMGYANVVNFNGLRIGGLSGIYKPQDYNLGRYELPPFDEKTTRSIYHIRSLDVYRMKQVQQGKLDIMMSHDWPRGIVWYGDTQRLLQRKQYFHEDIYTNKLGSEPLEEVLLQVQPRYWFAAHLHVKFAALVEHTNGQSTRFLSLDKCLPGRDFLQVLDIEPTVPATNPNNRLSLDPEWLCILSKTDHLLHVQRTNIFLPSPSQISFAPTEEDYQKIHDDFSNTFEIPEMFAPTGPVHRPGSGNTPIDVEQLRKNNPQTELLCLMLGIRNPIDVILNRQIQPATLDQSN</sequence>
<evidence type="ECO:0000256" key="6">
    <source>
        <dbReference type="ARBA" id="ARBA00022664"/>
    </source>
</evidence>
<evidence type="ECO:0000256" key="12">
    <source>
        <dbReference type="ARBA" id="ARBA00023242"/>
    </source>
</evidence>
<evidence type="ECO:0000256" key="8">
    <source>
        <dbReference type="ARBA" id="ARBA00022801"/>
    </source>
</evidence>
<evidence type="ECO:0000259" key="15">
    <source>
        <dbReference type="PROSITE" id="PS50158"/>
    </source>
</evidence>
<protein>
    <recommendedName>
        <fullName evidence="15">CCHC-type domain-containing protein</fullName>
    </recommendedName>
</protein>
<dbReference type="Proteomes" id="UP000663852">
    <property type="component" value="Unassembled WGS sequence"/>
</dbReference>
<evidence type="ECO:0000313" key="17">
    <source>
        <dbReference type="EMBL" id="CAF1042574.1"/>
    </source>
</evidence>
<name>A0A813VAS7_ADIRI</name>
<keyword evidence="12" id="KW-0539">Nucleus</keyword>
<dbReference type="CDD" id="cd00844">
    <property type="entry name" value="MPP_Dbr1_N"/>
    <property type="match status" value="1"/>
</dbReference>
<dbReference type="GO" id="GO:0003676">
    <property type="term" value="F:nucleic acid binding"/>
    <property type="evidence" value="ECO:0007669"/>
    <property type="project" value="InterPro"/>
</dbReference>
<dbReference type="Pfam" id="PF00149">
    <property type="entry name" value="Metallophos"/>
    <property type="match status" value="1"/>
</dbReference>
<dbReference type="Pfam" id="PF05011">
    <property type="entry name" value="DBR1"/>
    <property type="match status" value="1"/>
</dbReference>
<reference evidence="16" key="1">
    <citation type="submission" date="2021-02" db="EMBL/GenBank/DDBJ databases">
        <authorList>
            <person name="Nowell W R."/>
        </authorList>
    </citation>
    <scope>NUCLEOTIDE SEQUENCE</scope>
</reference>
<evidence type="ECO:0000313" key="16">
    <source>
        <dbReference type="EMBL" id="CAF0842611.1"/>
    </source>
</evidence>
<dbReference type="OrthoDB" id="407609at2759"/>
<keyword evidence="7" id="KW-0479">Metal-binding</keyword>
<keyword evidence="8" id="KW-0378">Hydrolase</keyword>
<keyword evidence="18" id="KW-1185">Reference proteome</keyword>